<evidence type="ECO:0000256" key="1">
    <source>
        <dbReference type="SAM" id="MobiDB-lite"/>
    </source>
</evidence>
<feature type="compositionally biased region" description="Basic residues" evidence="1">
    <location>
        <begin position="34"/>
        <end position="53"/>
    </location>
</feature>
<accession>A0A6J4N5J8</accession>
<organism evidence="2">
    <name type="scientific">uncultured Chloroflexia bacterium</name>
    <dbReference type="NCBI Taxonomy" id="1672391"/>
    <lineage>
        <taxon>Bacteria</taxon>
        <taxon>Bacillati</taxon>
        <taxon>Chloroflexota</taxon>
        <taxon>Chloroflexia</taxon>
        <taxon>environmental samples</taxon>
    </lineage>
</organism>
<evidence type="ECO:0000313" key="2">
    <source>
        <dbReference type="EMBL" id="CAA9374859.1"/>
    </source>
</evidence>
<dbReference type="EMBL" id="CADCTR010002936">
    <property type="protein sequence ID" value="CAA9374859.1"/>
    <property type="molecule type" value="Genomic_DNA"/>
</dbReference>
<dbReference type="AlphaFoldDB" id="A0A6J4N5J8"/>
<feature type="region of interest" description="Disordered" evidence="1">
    <location>
        <begin position="20"/>
        <end position="53"/>
    </location>
</feature>
<gene>
    <name evidence="2" type="ORF">AVDCRST_MAG93-8734</name>
</gene>
<protein>
    <submittedName>
        <fullName evidence="2">Uncharacterized protein</fullName>
    </submittedName>
</protein>
<sequence>MASDLLAEIFSWFVLDWPSRQKRTQQPPAALPQRKTRREARRARRQAKQNKDN</sequence>
<name>A0A6J4N5J8_9CHLR</name>
<reference evidence="2" key="1">
    <citation type="submission" date="2020-02" db="EMBL/GenBank/DDBJ databases">
        <authorList>
            <person name="Meier V. D."/>
        </authorList>
    </citation>
    <scope>NUCLEOTIDE SEQUENCE</scope>
    <source>
        <strain evidence="2">AVDCRST_MAG93</strain>
    </source>
</reference>
<proteinExistence type="predicted"/>